<feature type="region of interest" description="Disordered" evidence="1">
    <location>
        <begin position="31"/>
        <end position="66"/>
    </location>
</feature>
<sequence>MDSRSIDSKSSFSVRHLDSSERGLLCRLILPSSAGTREDPSDAVRLERDEEQGGRRPRGAPRRIFEPKLADPEGLVKKLVEKHLPPKSYSECKSSSSISTRITFESVTESEAPSLPL</sequence>
<name>A0A4U5PH90_STECR</name>
<feature type="compositionally biased region" description="Basic and acidic residues" evidence="1">
    <location>
        <begin position="36"/>
        <end position="54"/>
    </location>
</feature>
<accession>A0A4U5PH90</accession>
<feature type="compositionally biased region" description="Low complexity" evidence="1">
    <location>
        <begin position="87"/>
        <end position="106"/>
    </location>
</feature>
<evidence type="ECO:0000313" key="2">
    <source>
        <dbReference type="EMBL" id="TKR95880.1"/>
    </source>
</evidence>
<dbReference type="AlphaFoldDB" id="A0A4U5PH90"/>
<evidence type="ECO:0000256" key="1">
    <source>
        <dbReference type="SAM" id="MobiDB-lite"/>
    </source>
</evidence>
<reference evidence="2 3" key="2">
    <citation type="journal article" date="2019" name="G3 (Bethesda)">
        <title>Hybrid Assembly of the Genome of the Entomopathogenic Nematode Steinernema carpocapsae Identifies the X-Chromosome.</title>
        <authorList>
            <person name="Serra L."/>
            <person name="Macchietto M."/>
            <person name="Macias-Munoz A."/>
            <person name="McGill C.J."/>
            <person name="Rodriguez I.M."/>
            <person name="Rodriguez B."/>
            <person name="Murad R."/>
            <person name="Mortazavi A."/>
        </authorList>
    </citation>
    <scope>NUCLEOTIDE SEQUENCE [LARGE SCALE GENOMIC DNA]</scope>
    <source>
        <strain evidence="2 3">ALL</strain>
    </source>
</reference>
<gene>
    <name evidence="2" type="ORF">L596_009990</name>
</gene>
<keyword evidence="3" id="KW-1185">Reference proteome</keyword>
<dbReference type="Proteomes" id="UP000298663">
    <property type="component" value="Unassembled WGS sequence"/>
</dbReference>
<evidence type="ECO:0000313" key="3">
    <source>
        <dbReference type="Proteomes" id="UP000298663"/>
    </source>
</evidence>
<protein>
    <submittedName>
        <fullName evidence="2">Uncharacterized protein</fullName>
    </submittedName>
</protein>
<feature type="region of interest" description="Disordered" evidence="1">
    <location>
        <begin position="87"/>
        <end position="117"/>
    </location>
</feature>
<proteinExistence type="predicted"/>
<comment type="caution">
    <text evidence="2">The sequence shown here is derived from an EMBL/GenBank/DDBJ whole genome shotgun (WGS) entry which is preliminary data.</text>
</comment>
<reference evidence="2 3" key="1">
    <citation type="journal article" date="2015" name="Genome Biol.">
        <title>Comparative genomics of Steinernema reveals deeply conserved gene regulatory networks.</title>
        <authorList>
            <person name="Dillman A.R."/>
            <person name="Macchietto M."/>
            <person name="Porter C.F."/>
            <person name="Rogers A."/>
            <person name="Williams B."/>
            <person name="Antoshechkin I."/>
            <person name="Lee M.M."/>
            <person name="Goodwin Z."/>
            <person name="Lu X."/>
            <person name="Lewis E.E."/>
            <person name="Goodrich-Blair H."/>
            <person name="Stock S.P."/>
            <person name="Adams B.J."/>
            <person name="Sternberg P.W."/>
            <person name="Mortazavi A."/>
        </authorList>
    </citation>
    <scope>NUCLEOTIDE SEQUENCE [LARGE SCALE GENOMIC DNA]</scope>
    <source>
        <strain evidence="2 3">ALL</strain>
    </source>
</reference>
<organism evidence="2 3">
    <name type="scientific">Steinernema carpocapsae</name>
    <name type="common">Entomopathogenic nematode</name>
    <dbReference type="NCBI Taxonomy" id="34508"/>
    <lineage>
        <taxon>Eukaryota</taxon>
        <taxon>Metazoa</taxon>
        <taxon>Ecdysozoa</taxon>
        <taxon>Nematoda</taxon>
        <taxon>Chromadorea</taxon>
        <taxon>Rhabditida</taxon>
        <taxon>Tylenchina</taxon>
        <taxon>Panagrolaimomorpha</taxon>
        <taxon>Strongyloidoidea</taxon>
        <taxon>Steinernematidae</taxon>
        <taxon>Steinernema</taxon>
    </lineage>
</organism>
<dbReference type="EMBL" id="AZBU02000002">
    <property type="protein sequence ID" value="TKR95880.1"/>
    <property type="molecule type" value="Genomic_DNA"/>
</dbReference>